<dbReference type="GO" id="GO:0005886">
    <property type="term" value="C:plasma membrane"/>
    <property type="evidence" value="ECO:0007669"/>
    <property type="project" value="UniProtKB-SubCell"/>
</dbReference>
<accession>A0A9D1Q5Q6</accession>
<evidence type="ECO:0000256" key="5">
    <source>
        <dbReference type="ARBA" id="ARBA00022989"/>
    </source>
</evidence>
<dbReference type="InterPro" id="IPR049278">
    <property type="entry name" value="MS_channel_C"/>
</dbReference>
<sequence length="465" mass="51588">MLDNPLVVKYGIGLAILLFTVFVYFVIRFVVRKKKWTKNGVAVHMVLCAILCFMVIFVTQYLLMGISDFKIKMITPKMVEITQTIFLAIIVIGNLFYLVNVLEVKQVEKGADRTSAKIISRVLKIIIFLTVVLLFGEHFGMSLSGLMTFGGIGGIAVGFASKDVLSNFFSGVMLFFERPFNIGDWINSPDRKIEGVVKEIGWRSTKIMTFENRPLYVPNSLFSSISVENPGRMTNRRIDTQIGLRYEDSSVMGVVVNDIRTMLQNNPKIDQTQTLLVYFDAFAESSLNVMIYCFTKTVKWAEWLEAQQEVYLKIIEIVHSHGADFADTTQLINLDNNEGPLKIQLSDVSRAPVMPAPEQPLAAEVVQPITSAAPIAETPVKPVAEVPTSSIEDIGSPISGGDFEAPVTPNKPEVVVKAPKKEEAVPNPQVQENAVNTDSASIMKPQRIPDPTDPNQGLIPENTDN</sequence>
<comment type="subcellular location">
    <subcellularLocation>
        <location evidence="1">Cell membrane</location>
        <topology evidence="1">Multi-pass membrane protein</topology>
    </subcellularLocation>
</comment>
<feature type="transmembrane region" description="Helical" evidence="8">
    <location>
        <begin position="43"/>
        <end position="63"/>
    </location>
</feature>
<keyword evidence="3" id="KW-1003">Cell membrane</keyword>
<evidence type="ECO:0000256" key="3">
    <source>
        <dbReference type="ARBA" id="ARBA00022475"/>
    </source>
</evidence>
<gene>
    <name evidence="12" type="ORF">H9889_08195</name>
</gene>
<feature type="compositionally biased region" description="Polar residues" evidence="7">
    <location>
        <begin position="428"/>
        <end position="440"/>
    </location>
</feature>
<evidence type="ECO:0000256" key="2">
    <source>
        <dbReference type="ARBA" id="ARBA00008017"/>
    </source>
</evidence>
<keyword evidence="4 8" id="KW-0812">Transmembrane</keyword>
<evidence type="ECO:0000313" key="12">
    <source>
        <dbReference type="EMBL" id="HIW07285.1"/>
    </source>
</evidence>
<dbReference type="AlphaFoldDB" id="A0A9D1Q5Q6"/>
<keyword evidence="6 8" id="KW-0472">Membrane</keyword>
<dbReference type="Proteomes" id="UP000823934">
    <property type="component" value="Unassembled WGS sequence"/>
</dbReference>
<evidence type="ECO:0000259" key="11">
    <source>
        <dbReference type="Pfam" id="PF21088"/>
    </source>
</evidence>
<evidence type="ECO:0000256" key="4">
    <source>
        <dbReference type="ARBA" id="ARBA00022692"/>
    </source>
</evidence>
<evidence type="ECO:0000313" key="13">
    <source>
        <dbReference type="Proteomes" id="UP000823934"/>
    </source>
</evidence>
<name>A0A9D1Q5Q6_9GAMM</name>
<dbReference type="GO" id="GO:0008381">
    <property type="term" value="F:mechanosensitive monoatomic ion channel activity"/>
    <property type="evidence" value="ECO:0007669"/>
    <property type="project" value="UniProtKB-ARBA"/>
</dbReference>
<feature type="transmembrane region" description="Helical" evidence="8">
    <location>
        <begin position="83"/>
        <end position="102"/>
    </location>
</feature>
<dbReference type="InterPro" id="IPR049142">
    <property type="entry name" value="MS_channel_1st"/>
</dbReference>
<comment type="caution">
    <text evidence="12">The sequence shown here is derived from an EMBL/GenBank/DDBJ whole genome shotgun (WGS) entry which is preliminary data.</text>
</comment>
<evidence type="ECO:0000256" key="7">
    <source>
        <dbReference type="SAM" id="MobiDB-lite"/>
    </source>
</evidence>
<evidence type="ECO:0000259" key="9">
    <source>
        <dbReference type="Pfam" id="PF00924"/>
    </source>
</evidence>
<dbReference type="EMBL" id="DXHP01000181">
    <property type="protein sequence ID" value="HIW07285.1"/>
    <property type="molecule type" value="Genomic_DNA"/>
</dbReference>
<dbReference type="InterPro" id="IPR045042">
    <property type="entry name" value="YnaI-like"/>
</dbReference>
<evidence type="ECO:0000256" key="8">
    <source>
        <dbReference type="SAM" id="Phobius"/>
    </source>
</evidence>
<dbReference type="Gene3D" id="2.30.30.60">
    <property type="match status" value="1"/>
</dbReference>
<feature type="transmembrane region" description="Helical" evidence="8">
    <location>
        <begin position="12"/>
        <end position="31"/>
    </location>
</feature>
<dbReference type="Pfam" id="PF21088">
    <property type="entry name" value="MS_channel_1st"/>
    <property type="match status" value="1"/>
</dbReference>
<protein>
    <submittedName>
        <fullName evidence="12">Mechanosensitive ion channel</fullName>
    </submittedName>
</protein>
<evidence type="ECO:0000259" key="10">
    <source>
        <dbReference type="Pfam" id="PF21082"/>
    </source>
</evidence>
<dbReference type="PANTHER" id="PTHR43634:SF2">
    <property type="entry name" value="LOW CONDUCTANCE MECHANOSENSITIVE CHANNEL YNAI"/>
    <property type="match status" value="1"/>
</dbReference>
<evidence type="ECO:0000256" key="6">
    <source>
        <dbReference type="ARBA" id="ARBA00023136"/>
    </source>
</evidence>
<dbReference type="Gene3D" id="3.30.70.100">
    <property type="match status" value="1"/>
</dbReference>
<feature type="domain" description="Mechanosensitive ion channel MscS" evidence="9">
    <location>
        <begin position="163"/>
        <end position="230"/>
    </location>
</feature>
<dbReference type="InterPro" id="IPR006685">
    <property type="entry name" value="MscS_channel_2nd"/>
</dbReference>
<dbReference type="Gene3D" id="1.10.287.1260">
    <property type="match status" value="1"/>
</dbReference>
<feature type="domain" description="Mechanosensitive ion channel transmembrane helices 2/3" evidence="11">
    <location>
        <begin position="122"/>
        <end position="162"/>
    </location>
</feature>
<feature type="region of interest" description="Disordered" evidence="7">
    <location>
        <begin position="420"/>
        <end position="465"/>
    </location>
</feature>
<comment type="similarity">
    <text evidence="2">Belongs to the MscS (TC 1.A.23) family.</text>
</comment>
<dbReference type="InterPro" id="IPR010920">
    <property type="entry name" value="LSM_dom_sf"/>
</dbReference>
<reference evidence="12" key="2">
    <citation type="submission" date="2021-04" db="EMBL/GenBank/DDBJ databases">
        <authorList>
            <person name="Gilroy R."/>
        </authorList>
    </citation>
    <scope>NUCLEOTIDE SEQUENCE</scope>
    <source>
        <strain evidence="12">CHK160-9182</strain>
    </source>
</reference>
<reference evidence="12" key="1">
    <citation type="journal article" date="2021" name="PeerJ">
        <title>Extensive microbial diversity within the chicken gut microbiome revealed by metagenomics and culture.</title>
        <authorList>
            <person name="Gilroy R."/>
            <person name="Ravi A."/>
            <person name="Getino M."/>
            <person name="Pursley I."/>
            <person name="Horton D.L."/>
            <person name="Alikhan N.F."/>
            <person name="Baker D."/>
            <person name="Gharbi K."/>
            <person name="Hall N."/>
            <person name="Watson M."/>
            <person name="Adriaenssens E.M."/>
            <person name="Foster-Nyarko E."/>
            <person name="Jarju S."/>
            <person name="Secka A."/>
            <person name="Antonio M."/>
            <person name="Oren A."/>
            <person name="Chaudhuri R.R."/>
            <person name="La Ragione R."/>
            <person name="Hildebrand F."/>
            <person name="Pallen M.J."/>
        </authorList>
    </citation>
    <scope>NUCLEOTIDE SEQUENCE</scope>
    <source>
        <strain evidence="12">CHK160-9182</strain>
    </source>
</reference>
<dbReference type="Pfam" id="PF00924">
    <property type="entry name" value="MS_channel_2nd"/>
    <property type="match status" value="1"/>
</dbReference>
<feature type="domain" description="Mechanosensitive ion channel MscS C-terminal" evidence="10">
    <location>
        <begin position="239"/>
        <end position="325"/>
    </location>
</feature>
<dbReference type="SUPFAM" id="SSF50182">
    <property type="entry name" value="Sm-like ribonucleoproteins"/>
    <property type="match status" value="1"/>
</dbReference>
<dbReference type="SUPFAM" id="SSF82861">
    <property type="entry name" value="Mechanosensitive channel protein MscS (YggB), transmembrane region"/>
    <property type="match status" value="1"/>
</dbReference>
<proteinExistence type="inferred from homology"/>
<dbReference type="InterPro" id="IPR023408">
    <property type="entry name" value="MscS_beta-dom_sf"/>
</dbReference>
<organism evidence="12 13">
    <name type="scientific">Candidatus Ignatzschineria merdigallinarum</name>
    <dbReference type="NCBI Taxonomy" id="2838621"/>
    <lineage>
        <taxon>Bacteria</taxon>
        <taxon>Pseudomonadati</taxon>
        <taxon>Pseudomonadota</taxon>
        <taxon>Gammaproteobacteria</taxon>
        <taxon>Cardiobacteriales</taxon>
        <taxon>Ignatzschineriaceae</taxon>
        <taxon>Ignatzschineria</taxon>
    </lineage>
</organism>
<dbReference type="InterPro" id="IPR011014">
    <property type="entry name" value="MscS_channel_TM-2"/>
</dbReference>
<evidence type="ECO:0000256" key="1">
    <source>
        <dbReference type="ARBA" id="ARBA00004651"/>
    </source>
</evidence>
<dbReference type="InterPro" id="IPR011066">
    <property type="entry name" value="MscS_channel_C_sf"/>
</dbReference>
<dbReference type="SUPFAM" id="SSF82689">
    <property type="entry name" value="Mechanosensitive channel protein MscS (YggB), C-terminal domain"/>
    <property type="match status" value="1"/>
</dbReference>
<feature type="transmembrane region" description="Helical" evidence="8">
    <location>
        <begin position="122"/>
        <end position="140"/>
    </location>
</feature>
<keyword evidence="5 8" id="KW-1133">Transmembrane helix</keyword>
<dbReference type="PANTHER" id="PTHR43634">
    <property type="entry name" value="OW CONDUCTANCE MECHANOSENSITIVE CHANNEL"/>
    <property type="match status" value="1"/>
</dbReference>
<dbReference type="Pfam" id="PF21082">
    <property type="entry name" value="MS_channel_3rd"/>
    <property type="match status" value="1"/>
</dbReference>